<evidence type="ECO:0000313" key="3">
    <source>
        <dbReference type="Proteomes" id="UP000332933"/>
    </source>
</evidence>
<dbReference type="Proteomes" id="UP000332933">
    <property type="component" value="Unassembled WGS sequence"/>
</dbReference>
<evidence type="ECO:0000313" key="2">
    <source>
        <dbReference type="EMBL" id="VFT90735.1"/>
    </source>
</evidence>
<dbReference type="EMBL" id="VJMH01005492">
    <property type="protein sequence ID" value="KAF0695262.1"/>
    <property type="molecule type" value="Genomic_DNA"/>
</dbReference>
<organism evidence="2 3">
    <name type="scientific">Aphanomyces stellatus</name>
    <dbReference type="NCBI Taxonomy" id="120398"/>
    <lineage>
        <taxon>Eukaryota</taxon>
        <taxon>Sar</taxon>
        <taxon>Stramenopiles</taxon>
        <taxon>Oomycota</taxon>
        <taxon>Saprolegniomycetes</taxon>
        <taxon>Saprolegniales</taxon>
        <taxon>Verrucalvaceae</taxon>
        <taxon>Aphanomyces</taxon>
    </lineage>
</organism>
<dbReference type="EMBL" id="CAADRA010005513">
    <property type="protein sequence ID" value="VFT90735.1"/>
    <property type="molecule type" value="Genomic_DNA"/>
</dbReference>
<sequence>MLRCVVSQRRATTSLSLAETTVYHMRRRLLTVGASHPSIMSIPKAVSFIPRGTSQPTQCQPSFVAPREGAVSLHRLFSFLKYARPLVCLAPRSPCSLDTTFNVSLPYLRLYSDAKAWLPRDMQFEDLGSSVLAVADCNALDLRPSTETIASVCAEFHLPSTAPFLYQPDPYYHVAATIPDGTSVLIIEGYYDPITLNGWAKAEFNALRGSQKALYVLNDTGH</sequence>
<protein>
    <submittedName>
        <fullName evidence="2">Aste57867_13904 protein</fullName>
    </submittedName>
</protein>
<gene>
    <name evidence="2" type="primary">Aste57867_13904</name>
    <name evidence="1" type="ORF">As57867_013853</name>
    <name evidence="2" type="ORF">ASTE57867_13904</name>
</gene>
<dbReference type="AlphaFoldDB" id="A0A485KZC7"/>
<name>A0A485KZC7_9STRA</name>
<keyword evidence="3" id="KW-1185">Reference proteome</keyword>
<reference evidence="2 3" key="1">
    <citation type="submission" date="2019-03" db="EMBL/GenBank/DDBJ databases">
        <authorList>
            <person name="Gaulin E."/>
            <person name="Dumas B."/>
        </authorList>
    </citation>
    <scope>NUCLEOTIDE SEQUENCE [LARGE SCALE GENOMIC DNA]</scope>
    <source>
        <strain evidence="2">CBS 568.67</strain>
    </source>
</reference>
<evidence type="ECO:0000313" key="1">
    <source>
        <dbReference type="EMBL" id="KAF0695262.1"/>
    </source>
</evidence>
<accession>A0A485KZC7</accession>
<reference evidence="1" key="2">
    <citation type="submission" date="2019-06" db="EMBL/GenBank/DDBJ databases">
        <title>Genomics analysis of Aphanomyces spp. identifies a new class of oomycete effector associated with host adaptation.</title>
        <authorList>
            <person name="Gaulin E."/>
        </authorList>
    </citation>
    <scope>NUCLEOTIDE SEQUENCE</scope>
    <source>
        <strain evidence="1">CBS 578.67</strain>
    </source>
</reference>
<proteinExistence type="predicted"/>